<dbReference type="STRING" id="101127.A0A1X2GDJ2"/>
<comment type="caution">
    <text evidence="4">The sequence shown here is derived from an EMBL/GenBank/DDBJ whole genome shotgun (WGS) entry which is preliminary data.</text>
</comment>
<feature type="compositionally biased region" description="Basic residues" evidence="2">
    <location>
        <begin position="128"/>
        <end position="156"/>
    </location>
</feature>
<evidence type="ECO:0000259" key="3">
    <source>
        <dbReference type="Pfam" id="PF06047"/>
    </source>
</evidence>
<dbReference type="OrthoDB" id="273141at2759"/>
<evidence type="ECO:0000313" key="4">
    <source>
        <dbReference type="EMBL" id="ORX51306.1"/>
    </source>
</evidence>
<feature type="compositionally biased region" description="Acidic residues" evidence="2">
    <location>
        <begin position="111"/>
        <end position="123"/>
    </location>
</feature>
<evidence type="ECO:0000256" key="1">
    <source>
        <dbReference type="ARBA" id="ARBA00009313"/>
    </source>
</evidence>
<feature type="domain" description="NF-kappa-B-activating protein C-terminal" evidence="3">
    <location>
        <begin position="215"/>
        <end position="314"/>
    </location>
</feature>
<feature type="compositionally biased region" description="Basic and acidic residues" evidence="2">
    <location>
        <begin position="15"/>
        <end position="59"/>
    </location>
</feature>
<name>A0A1X2GDJ2_9FUNG</name>
<comment type="similarity">
    <text evidence="1">Belongs to the NKAP family.</text>
</comment>
<proteinExistence type="inferred from homology"/>
<keyword evidence="5" id="KW-1185">Reference proteome</keyword>
<evidence type="ECO:0000256" key="2">
    <source>
        <dbReference type="SAM" id="MobiDB-lite"/>
    </source>
</evidence>
<feature type="region of interest" description="Disordered" evidence="2">
    <location>
        <begin position="95"/>
        <end position="184"/>
    </location>
</feature>
<dbReference type="GO" id="GO:0010468">
    <property type="term" value="P:regulation of gene expression"/>
    <property type="evidence" value="ECO:0007669"/>
    <property type="project" value="TreeGrafter"/>
</dbReference>
<dbReference type="PANTHER" id="PTHR13087">
    <property type="entry name" value="NF-KAPPA B ACTIVATING PROTEIN"/>
    <property type="match status" value="1"/>
</dbReference>
<dbReference type="PANTHER" id="PTHR13087:SF0">
    <property type="entry name" value="NFKB ACTIVATING PROTEIN LIKE"/>
    <property type="match status" value="1"/>
</dbReference>
<dbReference type="GO" id="GO:0003682">
    <property type="term" value="F:chromatin binding"/>
    <property type="evidence" value="ECO:0007669"/>
    <property type="project" value="InterPro"/>
</dbReference>
<dbReference type="AlphaFoldDB" id="A0A1X2GDJ2"/>
<gene>
    <name evidence="4" type="ORF">DM01DRAFT_1324447</name>
</gene>
<dbReference type="Pfam" id="PF06047">
    <property type="entry name" value="Nkap_C"/>
    <property type="match status" value="1"/>
</dbReference>
<dbReference type="GO" id="GO:0005634">
    <property type="term" value="C:nucleus"/>
    <property type="evidence" value="ECO:0007669"/>
    <property type="project" value="TreeGrafter"/>
</dbReference>
<feature type="compositionally biased region" description="Basic and acidic residues" evidence="2">
    <location>
        <begin position="166"/>
        <end position="184"/>
    </location>
</feature>
<sequence length="320" mass="37936">MPRRSISPDSRNHHRREDSRDRHYSRGHHGERYSDRQRYEKRDRQHYEDRPRRHRHDDQYSFNTIEGGPAKIDGETYFDYRRRLRDLSTQMIWVDYPPPEDNLSDRSDGQDSSDDDSDGDSSEEERRRRSRKRKRSEKRKDRKHKRSRKHKSYKHRSATESESDIDEKPRPRSDIMESSNLDKPDMWVEKTVELTDDRSTVGPLPLAVDTNEDERAYGAALLPGEGSAMAAYVKEGKRIPRRGEIGLSGDQIADYETAGFVMSGSRHRRMNAVRLRKENQVISAEEKRQLLQHSQEQRMKRENDIISEFRELVNDKVKKE</sequence>
<dbReference type="InterPro" id="IPR009269">
    <property type="entry name" value="NKAP_C"/>
</dbReference>
<organism evidence="4 5">
    <name type="scientific">Hesseltinella vesiculosa</name>
    <dbReference type="NCBI Taxonomy" id="101127"/>
    <lineage>
        <taxon>Eukaryota</taxon>
        <taxon>Fungi</taxon>
        <taxon>Fungi incertae sedis</taxon>
        <taxon>Mucoromycota</taxon>
        <taxon>Mucoromycotina</taxon>
        <taxon>Mucoromycetes</taxon>
        <taxon>Mucorales</taxon>
        <taxon>Cunninghamellaceae</taxon>
        <taxon>Hesseltinella</taxon>
    </lineage>
</organism>
<evidence type="ECO:0000313" key="5">
    <source>
        <dbReference type="Proteomes" id="UP000242146"/>
    </source>
</evidence>
<dbReference type="Proteomes" id="UP000242146">
    <property type="component" value="Unassembled WGS sequence"/>
</dbReference>
<protein>
    <submittedName>
        <fullName evidence="4">DUF926-domain-containing protein</fullName>
    </submittedName>
</protein>
<accession>A0A1X2GDJ2</accession>
<dbReference type="EMBL" id="MCGT01000021">
    <property type="protein sequence ID" value="ORX51306.1"/>
    <property type="molecule type" value="Genomic_DNA"/>
</dbReference>
<feature type="region of interest" description="Disordered" evidence="2">
    <location>
        <begin position="1"/>
        <end position="73"/>
    </location>
</feature>
<dbReference type="InterPro" id="IPR040466">
    <property type="entry name" value="NKAP"/>
</dbReference>
<reference evidence="4 5" key="1">
    <citation type="submission" date="2016-07" db="EMBL/GenBank/DDBJ databases">
        <title>Pervasive Adenine N6-methylation of Active Genes in Fungi.</title>
        <authorList>
            <consortium name="DOE Joint Genome Institute"/>
            <person name="Mondo S.J."/>
            <person name="Dannebaum R.O."/>
            <person name="Kuo R.C."/>
            <person name="Labutti K."/>
            <person name="Haridas S."/>
            <person name="Kuo A."/>
            <person name="Salamov A."/>
            <person name="Ahrendt S.R."/>
            <person name="Lipzen A."/>
            <person name="Sullivan W."/>
            <person name="Andreopoulos W.B."/>
            <person name="Clum A."/>
            <person name="Lindquist E."/>
            <person name="Daum C."/>
            <person name="Ramamoorthy G.K."/>
            <person name="Gryganskyi A."/>
            <person name="Culley D."/>
            <person name="Magnuson J.K."/>
            <person name="James T.Y."/>
            <person name="O'Malley M.A."/>
            <person name="Stajich J.E."/>
            <person name="Spatafora J.W."/>
            <person name="Visel A."/>
            <person name="Grigoriev I.V."/>
        </authorList>
    </citation>
    <scope>NUCLEOTIDE SEQUENCE [LARGE SCALE GENOMIC DNA]</scope>
    <source>
        <strain evidence="4 5">NRRL 3301</strain>
    </source>
</reference>